<keyword evidence="1" id="KW-0472">Membrane</keyword>
<gene>
    <name evidence="2" type="ORF">AVEN_199788_1</name>
</gene>
<evidence type="ECO:0000256" key="1">
    <source>
        <dbReference type="SAM" id="Phobius"/>
    </source>
</evidence>
<accession>A0A4Y2J2U6</accession>
<dbReference type="AlphaFoldDB" id="A0A4Y2J2U6"/>
<name>A0A4Y2J2U6_ARAVE</name>
<feature type="transmembrane region" description="Helical" evidence="1">
    <location>
        <begin position="29"/>
        <end position="53"/>
    </location>
</feature>
<evidence type="ECO:0000313" key="3">
    <source>
        <dbReference type="Proteomes" id="UP000499080"/>
    </source>
</evidence>
<sequence length="110" mass="13069">MAASLWEAARKMYCEIPYVEWKEAYFGKAAAICQFIVATFFDCFENLFLWIWKNAVEFSEDILLPTVYFIPRAASYLFQTLAFWISYVALYLLRFLKQTVWILRCPKCCV</sequence>
<reference evidence="2 3" key="1">
    <citation type="journal article" date="2019" name="Sci. Rep.">
        <title>Orb-weaving spider Araneus ventricosus genome elucidates the spidroin gene catalogue.</title>
        <authorList>
            <person name="Kono N."/>
            <person name="Nakamura H."/>
            <person name="Ohtoshi R."/>
            <person name="Moran D.A.P."/>
            <person name="Shinohara A."/>
            <person name="Yoshida Y."/>
            <person name="Fujiwara M."/>
            <person name="Mori M."/>
            <person name="Tomita M."/>
            <person name="Arakawa K."/>
        </authorList>
    </citation>
    <scope>NUCLEOTIDE SEQUENCE [LARGE SCALE GENOMIC DNA]</scope>
</reference>
<dbReference type="EMBL" id="BGPR01003117">
    <property type="protein sequence ID" value="GBM83899.1"/>
    <property type="molecule type" value="Genomic_DNA"/>
</dbReference>
<comment type="caution">
    <text evidence="2">The sequence shown here is derived from an EMBL/GenBank/DDBJ whole genome shotgun (WGS) entry which is preliminary data.</text>
</comment>
<organism evidence="2 3">
    <name type="scientific">Araneus ventricosus</name>
    <name type="common">Orbweaver spider</name>
    <name type="synonym">Epeira ventricosa</name>
    <dbReference type="NCBI Taxonomy" id="182803"/>
    <lineage>
        <taxon>Eukaryota</taxon>
        <taxon>Metazoa</taxon>
        <taxon>Ecdysozoa</taxon>
        <taxon>Arthropoda</taxon>
        <taxon>Chelicerata</taxon>
        <taxon>Arachnida</taxon>
        <taxon>Araneae</taxon>
        <taxon>Araneomorphae</taxon>
        <taxon>Entelegynae</taxon>
        <taxon>Araneoidea</taxon>
        <taxon>Araneidae</taxon>
        <taxon>Araneus</taxon>
    </lineage>
</organism>
<keyword evidence="3" id="KW-1185">Reference proteome</keyword>
<dbReference type="Proteomes" id="UP000499080">
    <property type="component" value="Unassembled WGS sequence"/>
</dbReference>
<keyword evidence="1" id="KW-0812">Transmembrane</keyword>
<feature type="transmembrane region" description="Helical" evidence="1">
    <location>
        <begin position="73"/>
        <end position="93"/>
    </location>
</feature>
<proteinExistence type="predicted"/>
<keyword evidence="1" id="KW-1133">Transmembrane helix</keyword>
<evidence type="ECO:0000313" key="2">
    <source>
        <dbReference type="EMBL" id="GBM83899.1"/>
    </source>
</evidence>
<protein>
    <submittedName>
        <fullName evidence="2">Uncharacterized protein</fullName>
    </submittedName>
</protein>